<sequence>MSRAIFLLLAIGVLVCVTSAQETHQCTGENEEWNSCGSACPPTCNEDPHRPCTLQCVQGCFCKQGLMRNSVGHCVNPHAC</sequence>
<evidence type="ECO:0000256" key="3">
    <source>
        <dbReference type="ARBA" id="ARBA00022900"/>
    </source>
</evidence>
<protein>
    <recommendedName>
        <fullName evidence="6">TIL domain-containing protein</fullName>
    </recommendedName>
</protein>
<dbReference type="Proteomes" id="UP000279307">
    <property type="component" value="Chromosome 9"/>
</dbReference>
<feature type="signal peptide" evidence="5">
    <location>
        <begin position="1"/>
        <end position="20"/>
    </location>
</feature>
<dbReference type="CDD" id="cd19941">
    <property type="entry name" value="TIL"/>
    <property type="match status" value="1"/>
</dbReference>
<keyword evidence="5" id="KW-0732">Signal</keyword>
<keyword evidence="4" id="KW-1015">Disulfide bond</keyword>
<dbReference type="GO" id="GO:0004867">
    <property type="term" value="F:serine-type endopeptidase inhibitor activity"/>
    <property type="evidence" value="ECO:0007669"/>
    <property type="project" value="UniProtKB-KW"/>
</dbReference>
<dbReference type="EMBL" id="QOIP01000009">
    <property type="protein sequence ID" value="RLU18199.1"/>
    <property type="molecule type" value="Genomic_DNA"/>
</dbReference>
<keyword evidence="2" id="KW-0646">Protease inhibitor</keyword>
<evidence type="ECO:0000259" key="6">
    <source>
        <dbReference type="Pfam" id="PF01826"/>
    </source>
</evidence>
<accession>A0A3L8DE77</accession>
<dbReference type="AlphaFoldDB" id="A0A3L8DE77"/>
<dbReference type="PANTHER" id="PTHR23259">
    <property type="entry name" value="RIDDLE"/>
    <property type="match status" value="1"/>
</dbReference>
<keyword evidence="3" id="KW-0722">Serine protease inhibitor</keyword>
<evidence type="ECO:0000313" key="8">
    <source>
        <dbReference type="Proteomes" id="UP000279307"/>
    </source>
</evidence>
<evidence type="ECO:0000256" key="5">
    <source>
        <dbReference type="SAM" id="SignalP"/>
    </source>
</evidence>
<evidence type="ECO:0000256" key="2">
    <source>
        <dbReference type="ARBA" id="ARBA00022690"/>
    </source>
</evidence>
<comment type="similarity">
    <text evidence="1">Belongs to the serine protease inhibitor-like (TIL domain-containing) family.</text>
</comment>
<dbReference type="InterPro" id="IPR036084">
    <property type="entry name" value="Ser_inhib-like_sf"/>
</dbReference>
<dbReference type="PANTHER" id="PTHR23259:SF70">
    <property type="entry name" value="ACCESSORY GLAND PROTEIN ACP62F-RELATED"/>
    <property type="match status" value="1"/>
</dbReference>
<dbReference type="OrthoDB" id="6236007at2759"/>
<name>A0A3L8DE77_OOCBI</name>
<comment type="caution">
    <text evidence="7">The sequence shown here is derived from an EMBL/GenBank/DDBJ whole genome shotgun (WGS) entry which is preliminary data.</text>
</comment>
<evidence type="ECO:0000256" key="1">
    <source>
        <dbReference type="ARBA" id="ARBA00007611"/>
    </source>
</evidence>
<feature type="chain" id="PRO_5018302714" description="TIL domain-containing protein" evidence="5">
    <location>
        <begin position="21"/>
        <end position="80"/>
    </location>
</feature>
<dbReference type="Pfam" id="PF01826">
    <property type="entry name" value="TIL"/>
    <property type="match status" value="1"/>
</dbReference>
<dbReference type="SUPFAM" id="SSF57567">
    <property type="entry name" value="Serine protease inhibitors"/>
    <property type="match status" value="1"/>
</dbReference>
<dbReference type="InterPro" id="IPR051368">
    <property type="entry name" value="SerProtInhib-TIL_Domain"/>
</dbReference>
<dbReference type="Gene3D" id="2.10.25.10">
    <property type="entry name" value="Laminin"/>
    <property type="match status" value="1"/>
</dbReference>
<organism evidence="7 8">
    <name type="scientific">Ooceraea biroi</name>
    <name type="common">Clonal raider ant</name>
    <name type="synonym">Cerapachys biroi</name>
    <dbReference type="NCBI Taxonomy" id="2015173"/>
    <lineage>
        <taxon>Eukaryota</taxon>
        <taxon>Metazoa</taxon>
        <taxon>Ecdysozoa</taxon>
        <taxon>Arthropoda</taxon>
        <taxon>Hexapoda</taxon>
        <taxon>Insecta</taxon>
        <taxon>Pterygota</taxon>
        <taxon>Neoptera</taxon>
        <taxon>Endopterygota</taxon>
        <taxon>Hymenoptera</taxon>
        <taxon>Apocrita</taxon>
        <taxon>Aculeata</taxon>
        <taxon>Formicoidea</taxon>
        <taxon>Formicidae</taxon>
        <taxon>Dorylinae</taxon>
        <taxon>Ooceraea</taxon>
    </lineage>
</organism>
<reference evidence="7 8" key="1">
    <citation type="journal article" date="2018" name="Genome Res.">
        <title>The genomic architecture and molecular evolution of ant odorant receptors.</title>
        <authorList>
            <person name="McKenzie S.K."/>
            <person name="Kronauer D.J.C."/>
        </authorList>
    </citation>
    <scope>NUCLEOTIDE SEQUENCE [LARGE SCALE GENOMIC DNA]</scope>
    <source>
        <strain evidence="7">Clonal line C1</strain>
    </source>
</reference>
<proteinExistence type="inferred from homology"/>
<evidence type="ECO:0000313" key="7">
    <source>
        <dbReference type="EMBL" id="RLU18199.1"/>
    </source>
</evidence>
<gene>
    <name evidence="7" type="ORF">DMN91_008555</name>
</gene>
<dbReference type="InterPro" id="IPR002919">
    <property type="entry name" value="TIL_dom"/>
</dbReference>
<evidence type="ECO:0000256" key="4">
    <source>
        <dbReference type="ARBA" id="ARBA00023157"/>
    </source>
</evidence>
<feature type="domain" description="TIL" evidence="6">
    <location>
        <begin position="28"/>
        <end position="80"/>
    </location>
</feature>